<sequence>MEIYLVRHTETVCEKGICYGQSDVGIRAPYNAIFDAILEQLPEQGILYTSPLQRCSILAQHIHQIKGIPIVAQEPRLKEMHFGDWELQAWNDIPRTVLDPWMNDFVNVAVPNGESFIDLDQRVWEFLEEELEKPNEKPLILVTHSGVIRSVLCRINKIRLQEAFATPLDYGVVVKVDFTG</sequence>
<dbReference type="GO" id="GO:0005737">
    <property type="term" value="C:cytoplasm"/>
    <property type="evidence" value="ECO:0007669"/>
    <property type="project" value="TreeGrafter"/>
</dbReference>
<evidence type="ECO:0000313" key="3">
    <source>
        <dbReference type="Proteomes" id="UP000182961"/>
    </source>
</evidence>
<evidence type="ECO:0000256" key="1">
    <source>
        <dbReference type="NCBIfam" id="TIGR03162"/>
    </source>
</evidence>
<dbReference type="GO" id="GO:0043755">
    <property type="term" value="F:alpha-ribazole phosphatase activity"/>
    <property type="evidence" value="ECO:0007669"/>
    <property type="project" value="UniProtKB-UniRule"/>
</dbReference>
<dbReference type="SUPFAM" id="SSF53254">
    <property type="entry name" value="Phosphoglycerate mutase-like"/>
    <property type="match status" value="1"/>
</dbReference>
<dbReference type="STRING" id="29536.FLB_28360"/>
<dbReference type="eggNOG" id="COG0406">
    <property type="taxonomic scope" value="Bacteria"/>
</dbReference>
<evidence type="ECO:0000313" key="2">
    <source>
        <dbReference type="EMBL" id="SFM65255.1"/>
    </source>
</evidence>
<gene>
    <name evidence="2" type="ORF">SAMN05444143_101879</name>
</gene>
<dbReference type="Proteomes" id="UP000182961">
    <property type="component" value="Unassembled WGS sequence"/>
</dbReference>
<dbReference type="GO" id="GO:0009236">
    <property type="term" value="P:cobalamin biosynthetic process"/>
    <property type="evidence" value="ECO:0007669"/>
    <property type="project" value="UniProtKB-UniRule"/>
</dbReference>
<reference evidence="3" key="1">
    <citation type="submission" date="2016-10" db="EMBL/GenBank/DDBJ databases">
        <authorList>
            <person name="Varghese N."/>
            <person name="Submissions S."/>
        </authorList>
    </citation>
    <scope>NUCLEOTIDE SEQUENCE [LARGE SCALE GENOMIC DNA]</scope>
    <source>
        <strain evidence="3">DSM 4002</strain>
    </source>
</reference>
<dbReference type="InterPro" id="IPR029033">
    <property type="entry name" value="His_PPase_superfam"/>
</dbReference>
<dbReference type="NCBIfam" id="TIGR03162">
    <property type="entry name" value="ribazole_cobC"/>
    <property type="match status" value="1"/>
</dbReference>
<dbReference type="Gene3D" id="3.40.50.1240">
    <property type="entry name" value="Phosphoglycerate mutase-like"/>
    <property type="match status" value="1"/>
</dbReference>
<dbReference type="EMBL" id="FOUT01000001">
    <property type="protein sequence ID" value="SFM65255.1"/>
    <property type="molecule type" value="Genomic_DNA"/>
</dbReference>
<dbReference type="RefSeq" id="WP_024982424.1">
    <property type="nucleotide sequence ID" value="NZ_CBCRUM010000007.1"/>
</dbReference>
<keyword evidence="3" id="KW-1185">Reference proteome</keyword>
<organism evidence="2 3">
    <name type="scientific">Flavobacterium succinicans</name>
    <dbReference type="NCBI Taxonomy" id="29536"/>
    <lineage>
        <taxon>Bacteria</taxon>
        <taxon>Pseudomonadati</taxon>
        <taxon>Bacteroidota</taxon>
        <taxon>Flavobacteriia</taxon>
        <taxon>Flavobacteriales</taxon>
        <taxon>Flavobacteriaceae</taxon>
        <taxon>Flavobacterium</taxon>
    </lineage>
</organism>
<dbReference type="PANTHER" id="PTHR48100:SF59">
    <property type="entry name" value="ADENOSYLCOBALAMIN_ALPHA-RIBAZOLE PHOSPHATASE"/>
    <property type="match status" value="1"/>
</dbReference>
<dbReference type="Pfam" id="PF00300">
    <property type="entry name" value="His_Phos_1"/>
    <property type="match status" value="1"/>
</dbReference>
<proteinExistence type="predicted"/>
<dbReference type="CDD" id="cd07067">
    <property type="entry name" value="HP_PGM_like"/>
    <property type="match status" value="1"/>
</dbReference>
<dbReference type="PANTHER" id="PTHR48100">
    <property type="entry name" value="BROAD-SPECIFICITY PHOSPHATASE YOR283W-RELATED"/>
    <property type="match status" value="1"/>
</dbReference>
<name>A0A1I4SLF2_9FLAO</name>
<protein>
    <recommendedName>
        <fullName evidence="1">Alpha-ribazole phosphatase</fullName>
        <ecNumber evidence="1">3.1.3.73</ecNumber>
    </recommendedName>
</protein>
<dbReference type="AlphaFoldDB" id="A0A1I4SLF2"/>
<dbReference type="InterPro" id="IPR013078">
    <property type="entry name" value="His_Pase_superF_clade-1"/>
</dbReference>
<dbReference type="InterPro" id="IPR050275">
    <property type="entry name" value="PGM_Phosphatase"/>
</dbReference>
<dbReference type="SMART" id="SM00855">
    <property type="entry name" value="PGAM"/>
    <property type="match status" value="1"/>
</dbReference>
<accession>A0A1I4SLF2</accession>
<dbReference type="EC" id="3.1.3.73" evidence="1"/>
<dbReference type="InterPro" id="IPR017578">
    <property type="entry name" value="Ribazole_CobC"/>
</dbReference>